<dbReference type="OrthoDB" id="2499658at2759"/>
<organism evidence="3 4">
    <name type="scientific">Hydnomerulius pinastri MD-312</name>
    <dbReference type="NCBI Taxonomy" id="994086"/>
    <lineage>
        <taxon>Eukaryota</taxon>
        <taxon>Fungi</taxon>
        <taxon>Dikarya</taxon>
        <taxon>Basidiomycota</taxon>
        <taxon>Agaricomycotina</taxon>
        <taxon>Agaricomycetes</taxon>
        <taxon>Agaricomycetidae</taxon>
        <taxon>Boletales</taxon>
        <taxon>Boletales incertae sedis</taxon>
        <taxon>Leucogyrophana</taxon>
    </lineage>
</organism>
<feature type="domain" description="Integrase zinc-binding" evidence="2">
    <location>
        <begin position="153"/>
        <end position="199"/>
    </location>
</feature>
<evidence type="ECO:0000313" key="3">
    <source>
        <dbReference type="EMBL" id="KIJ64319.1"/>
    </source>
</evidence>
<keyword evidence="4" id="KW-1185">Reference proteome</keyword>
<evidence type="ECO:0000313" key="4">
    <source>
        <dbReference type="Proteomes" id="UP000053820"/>
    </source>
</evidence>
<dbReference type="HOGENOM" id="CLU_026104_0_0_1"/>
<dbReference type="Pfam" id="PF17921">
    <property type="entry name" value="Integrase_H2C2"/>
    <property type="match status" value="1"/>
</dbReference>
<feature type="non-terminal residue" evidence="3">
    <location>
        <position position="406"/>
    </location>
</feature>
<dbReference type="InterPro" id="IPR041588">
    <property type="entry name" value="Integrase_H2C2"/>
</dbReference>
<evidence type="ECO:0000259" key="2">
    <source>
        <dbReference type="Pfam" id="PF17921"/>
    </source>
</evidence>
<evidence type="ECO:0000256" key="1">
    <source>
        <dbReference type="SAM" id="MobiDB-lite"/>
    </source>
</evidence>
<dbReference type="Proteomes" id="UP000053820">
    <property type="component" value="Unassembled WGS sequence"/>
</dbReference>
<dbReference type="Gene3D" id="1.10.340.70">
    <property type="match status" value="1"/>
</dbReference>
<accession>A0A0C9VFL4</accession>
<feature type="compositionally biased region" description="Low complexity" evidence="1">
    <location>
        <begin position="24"/>
        <end position="34"/>
    </location>
</feature>
<dbReference type="EMBL" id="KN839847">
    <property type="protein sequence ID" value="KIJ64319.1"/>
    <property type="molecule type" value="Genomic_DNA"/>
</dbReference>
<feature type="region of interest" description="Disordered" evidence="1">
    <location>
        <begin position="216"/>
        <end position="270"/>
    </location>
</feature>
<proteinExistence type="predicted"/>
<feature type="region of interest" description="Disordered" evidence="1">
    <location>
        <begin position="1"/>
        <end position="38"/>
    </location>
</feature>
<gene>
    <name evidence="3" type="ORF">HYDPIDRAFT_53811</name>
</gene>
<dbReference type="AlphaFoldDB" id="A0A0C9VFL4"/>
<sequence length="406" mass="45037">MPASLRGQLTRAASNPRPYERRSPSLAPSSPAFSDYQESVASPLTSSLDTSDKPGFPTYAQYKRIEAAYLNCLSPRKRDKALITQIMFDKIWDVLHQPEACNIETPQFRFWVRKMFTLSRGGQTGDLDDDSYELPAVVLHENRPVAVMEQLYELFCYCHEQANHGGRDKTCAVIRQHYSWVPKELTAQFVKACPTCTLKRSGNPELVALVQEQASQKAAAPQETEGIPSPSTQTWPLTGGPLDLPINADPDQSQDFLHPHGILSPSRPGSAASIVSANSLRVTNDLRAYPMSREFSPVNGLPMGWDYVSAPPTDDRPRVPSVILAKEFLRRDSGSEPGEEVDKARVALPSLKQALSEGSLDNNFDLSELWPENLGECLPPALQQLQISRPVEPQPLYVFQIDPALL</sequence>
<reference evidence="3 4" key="1">
    <citation type="submission" date="2014-04" db="EMBL/GenBank/DDBJ databases">
        <title>Evolutionary Origins and Diversification of the Mycorrhizal Mutualists.</title>
        <authorList>
            <consortium name="DOE Joint Genome Institute"/>
            <consortium name="Mycorrhizal Genomics Consortium"/>
            <person name="Kohler A."/>
            <person name="Kuo A."/>
            <person name="Nagy L.G."/>
            <person name="Floudas D."/>
            <person name="Copeland A."/>
            <person name="Barry K.W."/>
            <person name="Cichocki N."/>
            <person name="Veneault-Fourrey C."/>
            <person name="LaButti K."/>
            <person name="Lindquist E.A."/>
            <person name="Lipzen A."/>
            <person name="Lundell T."/>
            <person name="Morin E."/>
            <person name="Murat C."/>
            <person name="Riley R."/>
            <person name="Ohm R."/>
            <person name="Sun H."/>
            <person name="Tunlid A."/>
            <person name="Henrissat B."/>
            <person name="Grigoriev I.V."/>
            <person name="Hibbett D.S."/>
            <person name="Martin F."/>
        </authorList>
    </citation>
    <scope>NUCLEOTIDE SEQUENCE [LARGE SCALE GENOMIC DNA]</scope>
    <source>
        <strain evidence="3 4">MD-312</strain>
    </source>
</reference>
<protein>
    <recommendedName>
        <fullName evidence="2">Integrase zinc-binding domain-containing protein</fullName>
    </recommendedName>
</protein>
<name>A0A0C9VFL4_9AGAM</name>